<protein>
    <submittedName>
        <fullName evidence="3">Enhanced disease resistance 2</fullName>
    </submittedName>
</protein>
<dbReference type="PANTHER" id="PTHR12136:SF100">
    <property type="entry name" value="PROTEIN ENHANCED DISEASE RESISTANCE 2-LIKE"/>
    <property type="match status" value="1"/>
</dbReference>
<dbReference type="Proteomes" id="UP000325081">
    <property type="component" value="Unassembled WGS sequence"/>
</dbReference>
<feature type="region of interest" description="Disordered" evidence="1">
    <location>
        <begin position="241"/>
        <end position="271"/>
    </location>
</feature>
<dbReference type="SUPFAM" id="SSF50729">
    <property type="entry name" value="PH domain-like"/>
    <property type="match status" value="1"/>
</dbReference>
<comment type="caution">
    <text evidence="3">The sequence shown here is derived from an EMBL/GenBank/DDBJ whole genome shotgun (WGS) entry which is preliminary data.</text>
</comment>
<proteinExistence type="predicted"/>
<dbReference type="SMART" id="SM00233">
    <property type="entry name" value="PH"/>
    <property type="match status" value="1"/>
</dbReference>
<dbReference type="OrthoDB" id="9970435at2759"/>
<feature type="domain" description="PH" evidence="2">
    <location>
        <begin position="115"/>
        <end position="222"/>
    </location>
</feature>
<dbReference type="Gene3D" id="2.30.29.30">
    <property type="entry name" value="Pleckstrin-homology domain (PH domain)/Phosphotyrosine-binding domain (PTB)"/>
    <property type="match status" value="1"/>
</dbReference>
<dbReference type="PANTHER" id="PTHR12136">
    <property type="entry name" value="ENHANCED DISEASE RESISTANCE-RELATED"/>
    <property type="match status" value="1"/>
</dbReference>
<dbReference type="PROSITE" id="PS50003">
    <property type="entry name" value="PH_DOMAIN"/>
    <property type="match status" value="1"/>
</dbReference>
<evidence type="ECO:0000259" key="2">
    <source>
        <dbReference type="PROSITE" id="PS50003"/>
    </source>
</evidence>
<dbReference type="InterPro" id="IPR009769">
    <property type="entry name" value="EDR2_C"/>
</dbReference>
<evidence type="ECO:0000313" key="4">
    <source>
        <dbReference type="Proteomes" id="UP000325081"/>
    </source>
</evidence>
<dbReference type="Pfam" id="PF00169">
    <property type="entry name" value="PH"/>
    <property type="match status" value="1"/>
</dbReference>
<dbReference type="Pfam" id="PF07059">
    <property type="entry name" value="EDR2_C"/>
    <property type="match status" value="1"/>
</dbReference>
<reference evidence="4" key="1">
    <citation type="journal article" date="2019" name="Curr. Biol.">
        <title>Genome Sequence of Striga asiatica Provides Insight into the Evolution of Plant Parasitism.</title>
        <authorList>
            <person name="Yoshida S."/>
            <person name="Kim S."/>
            <person name="Wafula E.K."/>
            <person name="Tanskanen J."/>
            <person name="Kim Y.M."/>
            <person name="Honaas L."/>
            <person name="Yang Z."/>
            <person name="Spallek T."/>
            <person name="Conn C.E."/>
            <person name="Ichihashi Y."/>
            <person name="Cheong K."/>
            <person name="Cui S."/>
            <person name="Der J.P."/>
            <person name="Gundlach H."/>
            <person name="Jiao Y."/>
            <person name="Hori C."/>
            <person name="Ishida J.K."/>
            <person name="Kasahara H."/>
            <person name="Kiba T."/>
            <person name="Kim M.S."/>
            <person name="Koo N."/>
            <person name="Laohavisit A."/>
            <person name="Lee Y.H."/>
            <person name="Lumba S."/>
            <person name="McCourt P."/>
            <person name="Mortimer J.C."/>
            <person name="Mutuku J.M."/>
            <person name="Nomura T."/>
            <person name="Sasaki-Sekimoto Y."/>
            <person name="Seto Y."/>
            <person name="Wang Y."/>
            <person name="Wakatake T."/>
            <person name="Sakakibara H."/>
            <person name="Demura T."/>
            <person name="Yamaguchi S."/>
            <person name="Yoneyama K."/>
            <person name="Manabe R.I."/>
            <person name="Nelson D.C."/>
            <person name="Schulman A.H."/>
            <person name="Timko M.P."/>
            <person name="dePamphilis C.W."/>
            <person name="Choi D."/>
            <person name="Shirasu K."/>
        </authorList>
    </citation>
    <scope>NUCLEOTIDE SEQUENCE [LARGE SCALE GENOMIC DNA]</scope>
    <source>
        <strain evidence="4">cv. UVA1</strain>
    </source>
</reference>
<organism evidence="3 4">
    <name type="scientific">Striga asiatica</name>
    <name type="common">Asiatic witchweed</name>
    <name type="synonym">Buchnera asiatica</name>
    <dbReference type="NCBI Taxonomy" id="4170"/>
    <lineage>
        <taxon>Eukaryota</taxon>
        <taxon>Viridiplantae</taxon>
        <taxon>Streptophyta</taxon>
        <taxon>Embryophyta</taxon>
        <taxon>Tracheophyta</taxon>
        <taxon>Spermatophyta</taxon>
        <taxon>Magnoliopsida</taxon>
        <taxon>eudicotyledons</taxon>
        <taxon>Gunneridae</taxon>
        <taxon>Pentapetalae</taxon>
        <taxon>asterids</taxon>
        <taxon>lamiids</taxon>
        <taxon>Lamiales</taxon>
        <taxon>Orobanchaceae</taxon>
        <taxon>Buchnereae</taxon>
        <taxon>Striga</taxon>
    </lineage>
</organism>
<gene>
    <name evidence="3" type="ORF">STAS_35424</name>
</gene>
<dbReference type="InterPro" id="IPR001849">
    <property type="entry name" value="PH_domain"/>
</dbReference>
<dbReference type="InterPro" id="IPR011993">
    <property type="entry name" value="PH-like_dom_sf"/>
</dbReference>
<evidence type="ECO:0000256" key="1">
    <source>
        <dbReference type="SAM" id="MobiDB-lite"/>
    </source>
</evidence>
<dbReference type="AlphaFoldDB" id="A0A5A7RKD8"/>
<evidence type="ECO:0000313" key="3">
    <source>
        <dbReference type="EMBL" id="GER57604.1"/>
    </source>
</evidence>
<dbReference type="EMBL" id="BKCP01013403">
    <property type="protein sequence ID" value="GER57604.1"/>
    <property type="molecule type" value="Genomic_DNA"/>
</dbReference>
<name>A0A5A7RKD8_STRAF</name>
<accession>A0A5A7RKD8</accession>
<dbReference type="InterPro" id="IPR045096">
    <property type="entry name" value="EDR2-like"/>
</dbReference>
<sequence length="461" mass="52506">MLIYYFTHIKHSIFRFQFWWSGPGATNAYSAWYLHREISCVCFAIALSCLNFWRFWLRQADLCFLNLLVADQFVSLCGGTELYAVVIGSYRIFAPETKKERLSNRSCIDLVEMSKVVYEGWMVRYGRRKIGRSFIQMRYFVLESRLLAYYKKKPQDYVVPTKTLLIDGNCRVEDRGLKTHHGHMVYVLSVYNKKEKHHRITMAAFNIQEALIWKERIESVIDQHQESQAMSGNKYQSFEYKSGMDNGRTASSSDRESQFSAAEGEEESHHDRIIASDTVLPQLQVASDKGLFSIVFNLQVPGSTHYSMVFYFVTKELLPGSLLQRFVDGDDEFRNSRLKLIPSVPKSVGSTLCILGKAVDCSYICGPKYLEIDVDIGSSTVANGVLGLVIGVITTLVVDMAFLVQANTTEELPERLIGAVRASHIELSSAIVPRLESENCEMEILFILKRRIFAVGVYALL</sequence>
<keyword evidence="4" id="KW-1185">Reference proteome</keyword>